<feature type="domain" description="Cyclic nucleotide-binding" evidence="4">
    <location>
        <begin position="39"/>
        <end position="85"/>
    </location>
</feature>
<dbReference type="SUPFAM" id="SSF46785">
    <property type="entry name" value="Winged helix' DNA-binding domain"/>
    <property type="match status" value="1"/>
</dbReference>
<dbReference type="Gene3D" id="1.10.10.10">
    <property type="entry name" value="Winged helix-like DNA-binding domain superfamily/Winged helix DNA-binding domain"/>
    <property type="match status" value="1"/>
</dbReference>
<keyword evidence="2" id="KW-0238">DNA-binding</keyword>
<evidence type="ECO:0000256" key="1">
    <source>
        <dbReference type="ARBA" id="ARBA00023015"/>
    </source>
</evidence>
<evidence type="ECO:0000256" key="3">
    <source>
        <dbReference type="ARBA" id="ARBA00023163"/>
    </source>
</evidence>
<dbReference type="Pfam" id="PF00027">
    <property type="entry name" value="cNMP_binding"/>
    <property type="match status" value="1"/>
</dbReference>
<dbReference type="CDD" id="cd00038">
    <property type="entry name" value="CAP_ED"/>
    <property type="match status" value="1"/>
</dbReference>
<dbReference type="Pfam" id="PF13545">
    <property type="entry name" value="HTH_Crp_2"/>
    <property type="match status" value="1"/>
</dbReference>
<dbReference type="InterPro" id="IPR014710">
    <property type="entry name" value="RmlC-like_jellyroll"/>
</dbReference>
<evidence type="ECO:0000313" key="6">
    <source>
        <dbReference type="EMBL" id="CUH75619.1"/>
    </source>
</evidence>
<keyword evidence="7" id="KW-1185">Reference proteome</keyword>
<dbReference type="InterPro" id="IPR036388">
    <property type="entry name" value="WH-like_DNA-bd_sf"/>
</dbReference>
<dbReference type="PROSITE" id="PS50042">
    <property type="entry name" value="CNMP_BINDING_3"/>
    <property type="match status" value="1"/>
</dbReference>
<dbReference type="InterPro" id="IPR036390">
    <property type="entry name" value="WH_DNA-bd_sf"/>
</dbReference>
<evidence type="ECO:0000256" key="2">
    <source>
        <dbReference type="ARBA" id="ARBA00023125"/>
    </source>
</evidence>
<dbReference type="EMBL" id="CYSE01000001">
    <property type="protein sequence ID" value="CUH75619.1"/>
    <property type="molecule type" value="Genomic_DNA"/>
</dbReference>
<keyword evidence="1" id="KW-0805">Transcription regulation</keyword>
<dbReference type="SMART" id="SM00419">
    <property type="entry name" value="HTH_CRP"/>
    <property type="match status" value="1"/>
</dbReference>
<dbReference type="Gene3D" id="2.60.120.10">
    <property type="entry name" value="Jelly Rolls"/>
    <property type="match status" value="1"/>
</dbReference>
<dbReference type="GO" id="GO:0006355">
    <property type="term" value="P:regulation of DNA-templated transcription"/>
    <property type="evidence" value="ECO:0007669"/>
    <property type="project" value="InterPro"/>
</dbReference>
<dbReference type="InterPro" id="IPR018490">
    <property type="entry name" value="cNMP-bd_dom_sf"/>
</dbReference>
<protein>
    <submittedName>
        <fullName evidence="6">Nitrogen fixation regulation protein FixK</fullName>
    </submittedName>
</protein>
<gene>
    <name evidence="6" type="primary">fixK_1</name>
    <name evidence="6" type="ORF">TRN7648_00530</name>
</gene>
<sequence length="242" mass="26193">MTSQCSQCPLRATGAFAEMTPAQLEATQRFKTSEVSVIAGADVLSQGQKSDYLYTVLRGMGLRQVTLPDGARQVIGFVLPGDFLGLQAGVMGEMGHSVVATTDMMLCRFRREDLWALFGTCPERAYDITHLAAREEHMLGEALAVLGQKPALERVAWALHKLFTRLTGLGLGSDGVVALPFRQQDLADALGLSLVHTNKTLAKLRDTGVANWTGRRLVVPDPSALLELSDVPQADLPPRPLI</sequence>
<feature type="domain" description="HTH crp-type" evidence="5">
    <location>
        <begin position="149"/>
        <end position="223"/>
    </location>
</feature>
<dbReference type="InterPro" id="IPR012318">
    <property type="entry name" value="HTH_CRP"/>
</dbReference>
<dbReference type="InterPro" id="IPR000595">
    <property type="entry name" value="cNMP-bd_dom"/>
</dbReference>
<name>A0A0P1G1F2_9RHOB</name>
<dbReference type="GO" id="GO:0003677">
    <property type="term" value="F:DNA binding"/>
    <property type="evidence" value="ECO:0007669"/>
    <property type="project" value="UniProtKB-KW"/>
</dbReference>
<reference evidence="6 7" key="1">
    <citation type="submission" date="2015-09" db="EMBL/GenBank/DDBJ databases">
        <authorList>
            <consortium name="Swine Surveillance"/>
        </authorList>
    </citation>
    <scope>NUCLEOTIDE SEQUENCE [LARGE SCALE GENOMIC DNA]</scope>
    <source>
        <strain evidence="6 7">CECT 7648</strain>
    </source>
</reference>
<dbReference type="AlphaFoldDB" id="A0A0P1G1F2"/>
<accession>A0A0P1G1F2</accession>
<dbReference type="OrthoDB" id="7584044at2"/>
<organism evidence="6 7">
    <name type="scientific">Tropicibacter naphthalenivorans</name>
    <dbReference type="NCBI Taxonomy" id="441103"/>
    <lineage>
        <taxon>Bacteria</taxon>
        <taxon>Pseudomonadati</taxon>
        <taxon>Pseudomonadota</taxon>
        <taxon>Alphaproteobacteria</taxon>
        <taxon>Rhodobacterales</taxon>
        <taxon>Roseobacteraceae</taxon>
        <taxon>Tropicibacter</taxon>
    </lineage>
</organism>
<evidence type="ECO:0000313" key="7">
    <source>
        <dbReference type="Proteomes" id="UP000054935"/>
    </source>
</evidence>
<evidence type="ECO:0000259" key="5">
    <source>
        <dbReference type="PROSITE" id="PS51063"/>
    </source>
</evidence>
<evidence type="ECO:0000259" key="4">
    <source>
        <dbReference type="PROSITE" id="PS50042"/>
    </source>
</evidence>
<dbReference type="Proteomes" id="UP000054935">
    <property type="component" value="Unassembled WGS sequence"/>
</dbReference>
<dbReference type="STRING" id="441103.TRN7648_00530"/>
<dbReference type="SUPFAM" id="SSF51206">
    <property type="entry name" value="cAMP-binding domain-like"/>
    <property type="match status" value="1"/>
</dbReference>
<keyword evidence="3" id="KW-0804">Transcription</keyword>
<dbReference type="PROSITE" id="PS51063">
    <property type="entry name" value="HTH_CRP_2"/>
    <property type="match status" value="1"/>
</dbReference>
<proteinExistence type="predicted"/>